<dbReference type="Proteomes" id="UP001519306">
    <property type="component" value="Unassembled WGS sequence"/>
</dbReference>
<dbReference type="RefSeq" id="WP_210061789.1">
    <property type="nucleotide sequence ID" value="NZ_JAGGLJ010000017.1"/>
</dbReference>
<protein>
    <submittedName>
        <fullName evidence="2">Uncharacterized protein HemY</fullName>
    </submittedName>
</protein>
<accession>A0ABS4KE03</accession>
<feature type="transmembrane region" description="Helical" evidence="1">
    <location>
        <begin position="7"/>
        <end position="26"/>
    </location>
</feature>
<evidence type="ECO:0000313" key="2">
    <source>
        <dbReference type="EMBL" id="MBP2025991.1"/>
    </source>
</evidence>
<proteinExistence type="predicted"/>
<keyword evidence="3" id="KW-1185">Reference proteome</keyword>
<name>A0ABS4KE03_9FIRM</name>
<reference evidence="2 3" key="1">
    <citation type="submission" date="2021-03" db="EMBL/GenBank/DDBJ databases">
        <title>Genomic Encyclopedia of Type Strains, Phase IV (KMG-IV): sequencing the most valuable type-strain genomes for metagenomic binning, comparative biology and taxonomic classification.</title>
        <authorList>
            <person name="Goeker M."/>
        </authorList>
    </citation>
    <scope>NUCLEOTIDE SEQUENCE [LARGE SCALE GENOMIC DNA]</scope>
    <source>
        <strain evidence="2 3">DSM 27563</strain>
    </source>
</reference>
<keyword evidence="1" id="KW-1133">Transmembrane helix</keyword>
<evidence type="ECO:0000256" key="1">
    <source>
        <dbReference type="SAM" id="Phobius"/>
    </source>
</evidence>
<dbReference type="EMBL" id="JAGGLJ010000017">
    <property type="protein sequence ID" value="MBP2025991.1"/>
    <property type="molecule type" value="Genomic_DNA"/>
</dbReference>
<comment type="caution">
    <text evidence="2">The sequence shown here is derived from an EMBL/GenBank/DDBJ whole genome shotgun (WGS) entry which is preliminary data.</text>
</comment>
<evidence type="ECO:0000313" key="3">
    <source>
        <dbReference type="Proteomes" id="UP001519306"/>
    </source>
</evidence>
<feature type="transmembrane region" description="Helical" evidence="1">
    <location>
        <begin position="32"/>
        <end position="50"/>
    </location>
</feature>
<sequence>MNGDKNNLIITIIALFIGFNLLKVVANIIKPLIIIVLLLFVLSTIMNKPIKDIVRDFFNKIIG</sequence>
<keyword evidence="1" id="KW-0472">Membrane</keyword>
<organism evidence="2 3">
    <name type="scientific">Peptoniphilus stercorisuis</name>
    <dbReference type="NCBI Taxonomy" id="1436965"/>
    <lineage>
        <taxon>Bacteria</taxon>
        <taxon>Bacillati</taxon>
        <taxon>Bacillota</taxon>
        <taxon>Tissierellia</taxon>
        <taxon>Tissierellales</taxon>
        <taxon>Peptoniphilaceae</taxon>
        <taxon>Peptoniphilus</taxon>
    </lineage>
</organism>
<gene>
    <name evidence="2" type="ORF">J2Z71_001543</name>
</gene>
<keyword evidence="1" id="KW-0812">Transmembrane</keyword>